<feature type="domain" description="CCDC22 N-terminal" evidence="5">
    <location>
        <begin position="1"/>
        <end position="107"/>
    </location>
</feature>
<dbReference type="EMBL" id="LR783664">
    <property type="protein sequence ID" value="CAB3228419.1"/>
    <property type="molecule type" value="mRNA"/>
</dbReference>
<dbReference type="Pfam" id="PF21674">
    <property type="entry name" value="CCDC22_N"/>
    <property type="match status" value="1"/>
</dbReference>
<dbReference type="GO" id="GO:2000060">
    <property type="term" value="P:positive regulation of ubiquitin-dependent protein catabolic process"/>
    <property type="evidence" value="ECO:0007669"/>
    <property type="project" value="TreeGrafter"/>
</dbReference>
<evidence type="ECO:0000256" key="2">
    <source>
        <dbReference type="ARBA" id="ARBA00016694"/>
    </source>
</evidence>
<dbReference type="PANTHER" id="PTHR15668:SF4">
    <property type="entry name" value="COILED-COIL DOMAIN-CONTAINING PROTEIN 22"/>
    <property type="match status" value="1"/>
</dbReference>
<dbReference type="InterPro" id="IPR048348">
    <property type="entry name" value="CCDC22_CC"/>
</dbReference>
<feature type="domain" description="CCDC22 coiled-coil" evidence="4">
    <location>
        <begin position="124"/>
        <end position="590"/>
    </location>
</feature>
<organism evidence="6">
    <name type="scientific">Phallusia mammillata</name>
    <dbReference type="NCBI Taxonomy" id="59560"/>
    <lineage>
        <taxon>Eukaryota</taxon>
        <taxon>Metazoa</taxon>
        <taxon>Chordata</taxon>
        <taxon>Tunicata</taxon>
        <taxon>Ascidiacea</taxon>
        <taxon>Phlebobranchia</taxon>
        <taxon>Ascidiidae</taxon>
        <taxon>Phallusia</taxon>
    </lineage>
</organism>
<dbReference type="GO" id="GO:0097602">
    <property type="term" value="F:cullin family protein binding"/>
    <property type="evidence" value="ECO:0007669"/>
    <property type="project" value="TreeGrafter"/>
</dbReference>
<dbReference type="PROSITE" id="PS51257">
    <property type="entry name" value="PROKAR_LIPOPROTEIN"/>
    <property type="match status" value="1"/>
</dbReference>
<evidence type="ECO:0000256" key="3">
    <source>
        <dbReference type="SAM" id="Coils"/>
    </source>
</evidence>
<feature type="coiled-coil region" evidence="3">
    <location>
        <begin position="443"/>
        <end position="517"/>
    </location>
</feature>
<dbReference type="InterPro" id="IPR048349">
    <property type="entry name" value="CCDC22_N"/>
</dbReference>
<feature type="coiled-coil region" evidence="3">
    <location>
        <begin position="577"/>
        <end position="616"/>
    </location>
</feature>
<protein>
    <recommendedName>
        <fullName evidence="2">Coiled-coil domain-containing protein 22</fullName>
    </recommendedName>
</protein>
<sequence length="620" mass="72516">MEEVDKIILHSLSGVGCEFADEIFSLKEMTTENVVEGAVKCIRIVNDDFKMSPVFPPGMSARFRVGTSIAQACQNLGYRGEIGYQTLLYSSEVDVRKLFMFLVEKLPRKEGIKEDTGSASVLQRRIGQVLREQGSKLWLPSYCFAPHSNFVPFRTQTLTIPKYQKDKETTTPYVHQQISDSNFFIPSLLELNVKQYHTTSKQPSSKTKQNVSRESYQWKQQSLLQEKIPLTSSFDDVIRLVSGEGEQSKQSRFVHTQKLQTVQTLPNLTNSRPIIPRKPQHLQSSNYGKDQEQNVNKQNHNEAIHENHVEKIKEVELSDEQRFEETESKLLEEIERKETECVKYQKKMQKMETSIKQMKIEIGELEVSTEEAEKKIVVQQKTCQLLPNAEENMEKLQKLIEKNQQRIVSLGKMWEERRLPMINEIKEFKEKTELSEDNTEIKLEEIKLIRKRMKEATEETKRKEQMIKQLSTELESMKRDISRQSYTKRIHEIVSSIHKQQEEIGRVISEIKDVQKQINKMKGRIDRTFTAVDEVMFKDARKNENIRQAYKYLVSLHDGCTELLRTVEETGAILREVRELEDQIDTESQKNAEENLKKIMKDYKEIKRENAEMIKAIRKQ</sequence>
<evidence type="ECO:0000259" key="4">
    <source>
        <dbReference type="Pfam" id="PF05667"/>
    </source>
</evidence>
<dbReference type="AlphaFoldDB" id="A0A6F9D941"/>
<feature type="coiled-coil region" evidence="3">
    <location>
        <begin position="320"/>
        <end position="406"/>
    </location>
</feature>
<evidence type="ECO:0000313" key="6">
    <source>
        <dbReference type="EMBL" id="CAB3228419.1"/>
    </source>
</evidence>
<dbReference type="InterPro" id="IPR008530">
    <property type="entry name" value="CCDC22"/>
</dbReference>
<dbReference type="PANTHER" id="PTHR15668">
    <property type="entry name" value="JM1 PROTEIN"/>
    <property type="match status" value="1"/>
</dbReference>
<accession>A0A6F9D941</accession>
<comment type="similarity">
    <text evidence="1">Belongs to the CCDC22 family.</text>
</comment>
<gene>
    <name evidence="6" type="primary">Ccdc22</name>
</gene>
<dbReference type="Pfam" id="PF05667">
    <property type="entry name" value="CCDC22_CC"/>
    <property type="match status" value="1"/>
</dbReference>
<name>A0A6F9D941_9ASCI</name>
<keyword evidence="3" id="KW-0175">Coiled coil</keyword>
<evidence type="ECO:0000256" key="1">
    <source>
        <dbReference type="ARBA" id="ARBA00006438"/>
    </source>
</evidence>
<reference evidence="6" key="1">
    <citation type="submission" date="2020-04" db="EMBL/GenBank/DDBJ databases">
        <authorList>
            <person name="Neveu A P."/>
        </authorList>
    </citation>
    <scope>NUCLEOTIDE SEQUENCE</scope>
    <source>
        <tissue evidence="6">Whole embryo</tissue>
    </source>
</reference>
<proteinExistence type="evidence at transcript level"/>
<evidence type="ECO:0000259" key="5">
    <source>
        <dbReference type="Pfam" id="PF21674"/>
    </source>
</evidence>